<accession>A0AAQ3T258</accession>
<dbReference type="PANTHER" id="PTHR33116:SF87">
    <property type="entry name" value="OS01G0158850 PROTEIN"/>
    <property type="match status" value="1"/>
</dbReference>
<dbReference type="Pfam" id="PF13966">
    <property type="entry name" value="zf-RVT"/>
    <property type="match status" value="1"/>
</dbReference>
<protein>
    <recommendedName>
        <fullName evidence="1">Reverse transcriptase domain-containing protein</fullName>
    </recommendedName>
</protein>
<organism evidence="2 3">
    <name type="scientific">Paspalum notatum var. saurae</name>
    <dbReference type="NCBI Taxonomy" id="547442"/>
    <lineage>
        <taxon>Eukaryota</taxon>
        <taxon>Viridiplantae</taxon>
        <taxon>Streptophyta</taxon>
        <taxon>Embryophyta</taxon>
        <taxon>Tracheophyta</taxon>
        <taxon>Spermatophyta</taxon>
        <taxon>Magnoliopsida</taxon>
        <taxon>Liliopsida</taxon>
        <taxon>Poales</taxon>
        <taxon>Poaceae</taxon>
        <taxon>PACMAD clade</taxon>
        <taxon>Panicoideae</taxon>
        <taxon>Andropogonodae</taxon>
        <taxon>Paspaleae</taxon>
        <taxon>Paspalinae</taxon>
        <taxon>Paspalum</taxon>
    </lineage>
</organism>
<gene>
    <name evidence="2" type="ORF">U9M48_014107</name>
</gene>
<dbReference type="Proteomes" id="UP001341281">
    <property type="component" value="Chromosome 03"/>
</dbReference>
<dbReference type="AlphaFoldDB" id="A0AAQ3T258"/>
<dbReference type="Pfam" id="PF00078">
    <property type="entry name" value="RVT_1"/>
    <property type="match status" value="1"/>
</dbReference>
<dbReference type="InterPro" id="IPR000477">
    <property type="entry name" value="RT_dom"/>
</dbReference>
<dbReference type="SUPFAM" id="SSF56672">
    <property type="entry name" value="DNA/RNA polymerases"/>
    <property type="match status" value="1"/>
</dbReference>
<dbReference type="InterPro" id="IPR026960">
    <property type="entry name" value="RVT-Znf"/>
</dbReference>
<feature type="domain" description="Reverse transcriptase" evidence="1">
    <location>
        <begin position="69"/>
        <end position="335"/>
    </location>
</feature>
<sequence>MDESYRNDIPQVSELENEMLIAPFTEEEVKLAIFQMKHNTAPGPDGFPPEFYQCFWNIIKDDLMAMFIDFHNETLPIHSLNFGTIILIPKGNDVKQIQQYRPICLLNVSFKIFTKVATNRVVKVATRVIKPTQTAFLPERNIMEGAIVLHETIHELHTKKHNGIIFKIDFEKAYDKVSWNFLQQALRMKGFSPKWCSWVQAYVQGGNVGIKVNDHIGPYFQSKKGLRQGDPLSPILFNIVVDMLAIILARAKNNGQVKGVVPHLVEGGYLFCNTRMTRSSKTYEIDLMFLSGLKINFHKSEIFCFGQAKEQATLYEVLFGCKLGSYPFRYLGLPMHVKKLRNRDWKLIEDRIEKRLDNWKGKLLSYGGRLVLLNSVLSSLPMFMLSFFEIPRGVLEKIEYFRSRFFWQHDSHQRKYRLIRWPLICQPKDQGGLGIQNLDIQNKCLLSKWLFKLCNEDGLWQDLLRNKYMKDKSLAEVKKKARDSHFWKGLMGVKDQFLNLGRFKLVSGNQLRFWEDIWLGNQALKFKYPNLFNIVRKKRATVADVLSSSPLNISFRRGLVACGMGLVASLIHVNLEEGTDIFMWGLHKTGSFTVRSMYKALVSNGIKVSQEIWRLKIPLKIKIFLWFLKKEVLLTKDNLVRRNWRGTVTCDFCKQSESIQHLFFDCIYAKFLWRVVFSTTGLIPPSNVANLFGSWLKQVLFRGTHWLRLWAQLQRTDDMKIDIVRTCRSLESAAMELFASHGWPFMFRIGV</sequence>
<dbReference type="PROSITE" id="PS50878">
    <property type="entry name" value="RT_POL"/>
    <property type="match status" value="1"/>
</dbReference>
<keyword evidence="3" id="KW-1185">Reference proteome</keyword>
<name>A0AAQ3T258_PASNO</name>
<dbReference type="EMBL" id="CP144747">
    <property type="protein sequence ID" value="WVZ64612.1"/>
    <property type="molecule type" value="Genomic_DNA"/>
</dbReference>
<reference evidence="2 3" key="1">
    <citation type="submission" date="2024-02" db="EMBL/GenBank/DDBJ databases">
        <title>High-quality chromosome-scale genome assembly of Pensacola bahiagrass (Paspalum notatum Flugge var. saurae).</title>
        <authorList>
            <person name="Vega J.M."/>
            <person name="Podio M."/>
            <person name="Orjuela J."/>
            <person name="Siena L.A."/>
            <person name="Pessino S.C."/>
            <person name="Combes M.C."/>
            <person name="Mariac C."/>
            <person name="Albertini E."/>
            <person name="Pupilli F."/>
            <person name="Ortiz J.P.A."/>
            <person name="Leblanc O."/>
        </authorList>
    </citation>
    <scope>NUCLEOTIDE SEQUENCE [LARGE SCALE GENOMIC DNA]</scope>
    <source>
        <strain evidence="2">R1</strain>
        <tissue evidence="2">Leaf</tissue>
    </source>
</reference>
<evidence type="ECO:0000313" key="2">
    <source>
        <dbReference type="EMBL" id="WVZ64612.1"/>
    </source>
</evidence>
<dbReference type="CDD" id="cd01650">
    <property type="entry name" value="RT_nLTR_like"/>
    <property type="match status" value="1"/>
</dbReference>
<dbReference type="PANTHER" id="PTHR33116">
    <property type="entry name" value="REVERSE TRANSCRIPTASE ZINC-BINDING DOMAIN-CONTAINING PROTEIN-RELATED-RELATED"/>
    <property type="match status" value="1"/>
</dbReference>
<proteinExistence type="predicted"/>
<evidence type="ECO:0000313" key="3">
    <source>
        <dbReference type="Proteomes" id="UP001341281"/>
    </source>
</evidence>
<evidence type="ECO:0000259" key="1">
    <source>
        <dbReference type="PROSITE" id="PS50878"/>
    </source>
</evidence>
<dbReference type="InterPro" id="IPR043502">
    <property type="entry name" value="DNA/RNA_pol_sf"/>
</dbReference>